<dbReference type="InterPro" id="IPR040079">
    <property type="entry name" value="Glutathione_S-Trfase"/>
</dbReference>
<keyword evidence="4" id="KW-1185">Reference proteome</keyword>
<dbReference type="InParanoid" id="A0A6P8IG45"/>
<dbReference type="InterPro" id="IPR012336">
    <property type="entry name" value="Thioredoxin-like_fold"/>
</dbReference>
<feature type="domain" description="Metaxin glutathione S-transferase" evidence="2">
    <location>
        <begin position="164"/>
        <end position="227"/>
    </location>
</feature>
<dbReference type="Gene3D" id="1.20.1050.10">
    <property type="match status" value="1"/>
</dbReference>
<dbReference type="GeneID" id="116300836"/>
<dbReference type="SFLD" id="SFLDG01180">
    <property type="entry name" value="SUF1"/>
    <property type="match status" value="1"/>
</dbReference>
<dbReference type="GO" id="GO:0005737">
    <property type="term" value="C:cytoplasm"/>
    <property type="evidence" value="ECO:0007669"/>
    <property type="project" value="TreeGrafter"/>
</dbReference>
<sequence length="246" mass="28581">MEDKVNTYLIVPTENVVNVSPPCLKLETFLRMANIPYNPIRGWRPSTKGKMPWIEYKGKDVADSNFSIQYLSKEFGVDVDEHLTAEQKAVATAFLVMLEENTYWTLAYYLWLTDHSVKIRERLFQDYSTPMKYVLFKLTQRTIRGYLHGHGIGRHTEEELYGIAERDLRAVSAYLGEKKFLFGDKPCLTDAVIFGIVGPFIWEVPESPQGMLITKELTNLVEHAQHMKETYFPDWEQLLFKQQASE</sequence>
<dbReference type="SFLD" id="SFLDG01200">
    <property type="entry name" value="SUF1.1"/>
    <property type="match status" value="1"/>
</dbReference>
<dbReference type="FunCoup" id="A0A6P8IG45">
    <property type="interactions" value="540"/>
</dbReference>
<dbReference type="Pfam" id="PF17171">
    <property type="entry name" value="GST_C_6"/>
    <property type="match status" value="1"/>
</dbReference>
<dbReference type="KEGG" id="aten:116300836"/>
<proteinExistence type="inferred from homology"/>
<evidence type="ECO:0000256" key="1">
    <source>
        <dbReference type="ARBA" id="ARBA00006475"/>
    </source>
</evidence>
<dbReference type="SFLD" id="SFLDS00019">
    <property type="entry name" value="Glutathione_Transferase_(cytos"/>
    <property type="match status" value="1"/>
</dbReference>
<dbReference type="InterPro" id="IPR036249">
    <property type="entry name" value="Thioredoxin-like_sf"/>
</dbReference>
<dbReference type="InterPro" id="IPR033468">
    <property type="entry name" value="Metaxin_GST"/>
</dbReference>
<gene>
    <name evidence="5" type="primary">LOC116300836</name>
</gene>
<name>A0A6P8IG45_ACTTE</name>
<dbReference type="AlphaFoldDB" id="A0A6P8IG45"/>
<dbReference type="InterPro" id="IPR050931">
    <property type="entry name" value="Mito_Protein_Transport_Metaxin"/>
</dbReference>
<dbReference type="CDD" id="cd03193">
    <property type="entry name" value="GST_C_Metaxin"/>
    <property type="match status" value="1"/>
</dbReference>
<dbReference type="OrthoDB" id="5809458at2759"/>
<dbReference type="SUPFAM" id="SSF52833">
    <property type="entry name" value="Thioredoxin-like"/>
    <property type="match status" value="1"/>
</dbReference>
<dbReference type="InterPro" id="IPR026928">
    <property type="entry name" value="FAX/IsoI-like"/>
</dbReference>
<dbReference type="Proteomes" id="UP000515163">
    <property type="component" value="Unplaced"/>
</dbReference>
<protein>
    <submittedName>
        <fullName evidence="5">Failed axon connections homolog</fullName>
    </submittedName>
</protein>
<dbReference type="PANTHER" id="PTHR12289">
    <property type="entry name" value="METAXIN RELATED"/>
    <property type="match status" value="1"/>
</dbReference>
<evidence type="ECO:0000313" key="4">
    <source>
        <dbReference type="Proteomes" id="UP000515163"/>
    </source>
</evidence>
<evidence type="ECO:0000259" key="3">
    <source>
        <dbReference type="Pfam" id="PF17172"/>
    </source>
</evidence>
<accession>A0A6P8IG45</accession>
<reference evidence="5" key="1">
    <citation type="submission" date="2025-08" db="UniProtKB">
        <authorList>
            <consortium name="RefSeq"/>
        </authorList>
    </citation>
    <scope>IDENTIFICATION</scope>
    <source>
        <tissue evidence="5">Tentacle</tissue>
    </source>
</reference>
<evidence type="ECO:0000313" key="5">
    <source>
        <dbReference type="RefSeq" id="XP_031565653.1"/>
    </source>
</evidence>
<comment type="similarity">
    <text evidence="1">Belongs to the FAX family.</text>
</comment>
<dbReference type="RefSeq" id="XP_031565653.1">
    <property type="nucleotide sequence ID" value="XM_031709793.1"/>
</dbReference>
<dbReference type="Pfam" id="PF17172">
    <property type="entry name" value="GST_N_4"/>
    <property type="match status" value="1"/>
</dbReference>
<dbReference type="PANTHER" id="PTHR12289:SF41">
    <property type="entry name" value="FAILED AXON CONNECTIONS-RELATED"/>
    <property type="match status" value="1"/>
</dbReference>
<evidence type="ECO:0000259" key="2">
    <source>
        <dbReference type="Pfam" id="PF17171"/>
    </source>
</evidence>
<dbReference type="SUPFAM" id="SSF47616">
    <property type="entry name" value="GST C-terminal domain-like"/>
    <property type="match status" value="1"/>
</dbReference>
<feature type="domain" description="Thioredoxin-like fold" evidence="3">
    <location>
        <begin position="21"/>
        <end position="114"/>
    </location>
</feature>
<dbReference type="InterPro" id="IPR036282">
    <property type="entry name" value="Glutathione-S-Trfase_C_sf"/>
</dbReference>
<organism evidence="4 5">
    <name type="scientific">Actinia tenebrosa</name>
    <name type="common">Australian red waratah sea anemone</name>
    <dbReference type="NCBI Taxonomy" id="6105"/>
    <lineage>
        <taxon>Eukaryota</taxon>
        <taxon>Metazoa</taxon>
        <taxon>Cnidaria</taxon>
        <taxon>Anthozoa</taxon>
        <taxon>Hexacorallia</taxon>
        <taxon>Actiniaria</taxon>
        <taxon>Actiniidae</taxon>
        <taxon>Actinia</taxon>
    </lineage>
</organism>